<keyword evidence="1" id="KW-0812">Transmembrane</keyword>
<dbReference type="HOGENOM" id="CLU_1215860_0_0_1"/>
<keyword evidence="3" id="KW-1185">Reference proteome</keyword>
<reference evidence="2 3" key="1">
    <citation type="journal article" date="2011" name="Science">
        <title>The ecoresponsive genome of Daphnia pulex.</title>
        <authorList>
            <person name="Colbourne J.K."/>
            <person name="Pfrender M.E."/>
            <person name="Gilbert D."/>
            <person name="Thomas W.K."/>
            <person name="Tucker A."/>
            <person name="Oakley T.H."/>
            <person name="Tokishita S."/>
            <person name="Aerts A."/>
            <person name="Arnold G.J."/>
            <person name="Basu M.K."/>
            <person name="Bauer D.J."/>
            <person name="Caceres C.E."/>
            <person name="Carmel L."/>
            <person name="Casola C."/>
            <person name="Choi J.H."/>
            <person name="Detter J.C."/>
            <person name="Dong Q."/>
            <person name="Dusheyko S."/>
            <person name="Eads B.D."/>
            <person name="Frohlich T."/>
            <person name="Geiler-Samerotte K.A."/>
            <person name="Gerlach D."/>
            <person name="Hatcher P."/>
            <person name="Jogdeo S."/>
            <person name="Krijgsveld J."/>
            <person name="Kriventseva E.V."/>
            <person name="Kultz D."/>
            <person name="Laforsch C."/>
            <person name="Lindquist E."/>
            <person name="Lopez J."/>
            <person name="Manak J.R."/>
            <person name="Muller J."/>
            <person name="Pangilinan J."/>
            <person name="Patwardhan R.P."/>
            <person name="Pitluck S."/>
            <person name="Pritham E.J."/>
            <person name="Rechtsteiner A."/>
            <person name="Rho M."/>
            <person name="Rogozin I.B."/>
            <person name="Sakarya O."/>
            <person name="Salamov A."/>
            <person name="Schaack S."/>
            <person name="Shapiro H."/>
            <person name="Shiga Y."/>
            <person name="Skalitzky C."/>
            <person name="Smith Z."/>
            <person name="Souvorov A."/>
            <person name="Sung W."/>
            <person name="Tang Z."/>
            <person name="Tsuchiya D."/>
            <person name="Tu H."/>
            <person name="Vos H."/>
            <person name="Wang M."/>
            <person name="Wolf Y.I."/>
            <person name="Yamagata H."/>
            <person name="Yamada T."/>
            <person name="Ye Y."/>
            <person name="Shaw J.R."/>
            <person name="Andrews J."/>
            <person name="Crease T.J."/>
            <person name="Tang H."/>
            <person name="Lucas S.M."/>
            <person name="Robertson H.M."/>
            <person name="Bork P."/>
            <person name="Koonin E.V."/>
            <person name="Zdobnov E.M."/>
            <person name="Grigoriev I.V."/>
            <person name="Lynch M."/>
            <person name="Boore J.L."/>
        </authorList>
    </citation>
    <scope>NUCLEOTIDE SEQUENCE [LARGE SCALE GENOMIC DNA]</scope>
</reference>
<gene>
    <name evidence="2" type="ORF">DAPPUDRAFT_105995</name>
</gene>
<accession>E9GSF4</accession>
<protein>
    <submittedName>
        <fullName evidence="2">Uncharacterized protein</fullName>
    </submittedName>
</protein>
<dbReference type="OrthoDB" id="1562405at2759"/>
<dbReference type="KEGG" id="dpx:DAPPUDRAFT_105995"/>
<keyword evidence="1" id="KW-1133">Transmembrane helix</keyword>
<keyword evidence="1" id="KW-0472">Membrane</keyword>
<evidence type="ECO:0000256" key="1">
    <source>
        <dbReference type="SAM" id="Phobius"/>
    </source>
</evidence>
<dbReference type="AlphaFoldDB" id="E9GSF4"/>
<name>E9GSF4_DAPPU</name>
<proteinExistence type="predicted"/>
<dbReference type="InParanoid" id="E9GSF4"/>
<sequence>MGSLQWFILFLVILFFLFKRLLLYALNLIFTHKLKIEVRLGQVALLPPSVQNTYFLFKNFTVMFDLREIAVLTAIYHFKPLFQTQLKQIVNLLEKILPILTSLFVQFMCVSISNVTIVAQLNNKLVHASVNNLSLDGSILPCSQIALCCGLIDVFSCRLLQTVATTERDGKVNQQSQFVESRTKTWQPCLAEFSVGVQTEIHLDPVLPAITEITADTSLDIRSGTNVV</sequence>
<dbReference type="Proteomes" id="UP000000305">
    <property type="component" value="Unassembled WGS sequence"/>
</dbReference>
<feature type="transmembrane region" description="Helical" evidence="1">
    <location>
        <begin position="6"/>
        <end position="30"/>
    </location>
</feature>
<organism evidence="2 3">
    <name type="scientific">Daphnia pulex</name>
    <name type="common">Water flea</name>
    <dbReference type="NCBI Taxonomy" id="6669"/>
    <lineage>
        <taxon>Eukaryota</taxon>
        <taxon>Metazoa</taxon>
        <taxon>Ecdysozoa</taxon>
        <taxon>Arthropoda</taxon>
        <taxon>Crustacea</taxon>
        <taxon>Branchiopoda</taxon>
        <taxon>Diplostraca</taxon>
        <taxon>Cladocera</taxon>
        <taxon>Anomopoda</taxon>
        <taxon>Daphniidae</taxon>
        <taxon>Daphnia</taxon>
    </lineage>
</organism>
<evidence type="ECO:0000313" key="3">
    <source>
        <dbReference type="Proteomes" id="UP000000305"/>
    </source>
</evidence>
<evidence type="ECO:0000313" key="2">
    <source>
        <dbReference type="EMBL" id="EFX77414.1"/>
    </source>
</evidence>
<dbReference type="EMBL" id="GL732562">
    <property type="protein sequence ID" value="EFX77414.1"/>
    <property type="molecule type" value="Genomic_DNA"/>
</dbReference>